<evidence type="ECO:0000313" key="2">
    <source>
        <dbReference type="EMBL" id="TDW77934.1"/>
    </source>
</evidence>
<organism evidence="2 3">
    <name type="scientific">Kribbella pratensis</name>
    <dbReference type="NCBI Taxonomy" id="2512112"/>
    <lineage>
        <taxon>Bacteria</taxon>
        <taxon>Bacillati</taxon>
        <taxon>Actinomycetota</taxon>
        <taxon>Actinomycetes</taxon>
        <taxon>Propionibacteriales</taxon>
        <taxon>Kribbellaceae</taxon>
        <taxon>Kribbella</taxon>
    </lineage>
</organism>
<reference evidence="2 3" key="1">
    <citation type="submission" date="2019-03" db="EMBL/GenBank/DDBJ databases">
        <title>Genomic Encyclopedia of Type Strains, Phase III (KMG-III): the genomes of soil and plant-associated and newly described type strains.</title>
        <authorList>
            <person name="Whitman W."/>
        </authorList>
    </citation>
    <scope>NUCLEOTIDE SEQUENCE [LARGE SCALE GENOMIC DNA]</scope>
    <source>
        <strain evidence="2 3">VKM Ac-2573</strain>
    </source>
</reference>
<gene>
    <name evidence="2" type="ORF">EV653_3116</name>
</gene>
<evidence type="ECO:0000313" key="3">
    <source>
        <dbReference type="Proteomes" id="UP000295146"/>
    </source>
</evidence>
<dbReference type="RefSeq" id="WP_134103333.1">
    <property type="nucleotide sequence ID" value="NZ_SODP01000001.1"/>
</dbReference>
<keyword evidence="3" id="KW-1185">Reference proteome</keyword>
<dbReference type="Proteomes" id="UP000295146">
    <property type="component" value="Unassembled WGS sequence"/>
</dbReference>
<proteinExistence type="predicted"/>
<dbReference type="OrthoDB" id="3690993at2"/>
<dbReference type="AlphaFoldDB" id="A0A4R8CP79"/>
<accession>A0A4R8CP79</accession>
<name>A0A4R8CP79_9ACTN</name>
<comment type="caution">
    <text evidence="2">The sequence shown here is derived from an EMBL/GenBank/DDBJ whole genome shotgun (WGS) entry which is preliminary data.</text>
</comment>
<sequence>MSTGTSIVLPAAEQWQSGLMDIEHHLIVVGYAKVPAMSASRAAHEYLAVSLRIDRRTGQVVQVDSTAVTGLVREWIAELLLGRNVTADIKPVIEQIDRNYLGHGAGPIKQAIIDAWRRYATQHRENES</sequence>
<protein>
    <submittedName>
        <fullName evidence="2">Uncharacterized protein DUF3870</fullName>
    </submittedName>
</protein>
<evidence type="ECO:0000259" key="1">
    <source>
        <dbReference type="Pfam" id="PF12986"/>
    </source>
</evidence>
<dbReference type="EMBL" id="SODP01000001">
    <property type="protein sequence ID" value="TDW77934.1"/>
    <property type="molecule type" value="Genomic_DNA"/>
</dbReference>
<dbReference type="InterPro" id="IPR024617">
    <property type="entry name" value="DUF3870"/>
</dbReference>
<feature type="domain" description="DUF3870" evidence="1">
    <location>
        <begin position="27"/>
        <end position="119"/>
    </location>
</feature>
<dbReference type="Pfam" id="PF12986">
    <property type="entry name" value="DUF3870"/>
    <property type="match status" value="1"/>
</dbReference>